<accession>A0A371EXM7</accession>
<dbReference type="SMART" id="SM00761">
    <property type="entry name" value="HDAC_interact"/>
    <property type="match status" value="1"/>
</dbReference>
<dbReference type="Pfam" id="PF08295">
    <property type="entry name" value="Sin3_corepress"/>
    <property type="match status" value="1"/>
</dbReference>
<organism evidence="3 4">
    <name type="scientific">Mucuna pruriens</name>
    <name type="common">Velvet bean</name>
    <name type="synonym">Dolichos pruriens</name>
    <dbReference type="NCBI Taxonomy" id="157652"/>
    <lineage>
        <taxon>Eukaryota</taxon>
        <taxon>Viridiplantae</taxon>
        <taxon>Streptophyta</taxon>
        <taxon>Embryophyta</taxon>
        <taxon>Tracheophyta</taxon>
        <taxon>Spermatophyta</taxon>
        <taxon>Magnoliopsida</taxon>
        <taxon>eudicotyledons</taxon>
        <taxon>Gunneridae</taxon>
        <taxon>Pentapetalae</taxon>
        <taxon>rosids</taxon>
        <taxon>fabids</taxon>
        <taxon>Fabales</taxon>
        <taxon>Fabaceae</taxon>
        <taxon>Papilionoideae</taxon>
        <taxon>50 kb inversion clade</taxon>
        <taxon>NPAAA clade</taxon>
        <taxon>indigoferoid/millettioid clade</taxon>
        <taxon>Phaseoleae</taxon>
        <taxon>Mucuna</taxon>
    </lineage>
</organism>
<dbReference type="AlphaFoldDB" id="A0A371EXM7"/>
<evidence type="ECO:0000256" key="1">
    <source>
        <dbReference type="ARBA" id="ARBA00022491"/>
    </source>
</evidence>
<proteinExistence type="predicted"/>
<dbReference type="GO" id="GO:0003714">
    <property type="term" value="F:transcription corepressor activity"/>
    <property type="evidence" value="ECO:0007669"/>
    <property type="project" value="InterPro"/>
</dbReference>
<dbReference type="Proteomes" id="UP000257109">
    <property type="component" value="Unassembled WGS sequence"/>
</dbReference>
<dbReference type="GO" id="GO:0000122">
    <property type="term" value="P:negative regulation of transcription by RNA polymerase II"/>
    <property type="evidence" value="ECO:0007669"/>
    <property type="project" value="TreeGrafter"/>
</dbReference>
<reference evidence="3" key="1">
    <citation type="submission" date="2018-05" db="EMBL/GenBank/DDBJ databases">
        <title>Draft genome of Mucuna pruriens seed.</title>
        <authorList>
            <person name="Nnadi N.E."/>
            <person name="Vos R."/>
            <person name="Hasami M.H."/>
            <person name="Devisetty U.K."/>
            <person name="Aguiy J.C."/>
        </authorList>
    </citation>
    <scope>NUCLEOTIDE SEQUENCE [LARGE SCALE GENOMIC DNA]</scope>
    <source>
        <strain evidence="3">JCA_2017</strain>
    </source>
</reference>
<dbReference type="PANTHER" id="PTHR12346">
    <property type="entry name" value="SIN3B-RELATED"/>
    <property type="match status" value="1"/>
</dbReference>
<dbReference type="PANTHER" id="PTHR12346:SF0">
    <property type="entry name" value="SIN3A, ISOFORM G"/>
    <property type="match status" value="1"/>
</dbReference>
<dbReference type="OrthoDB" id="10265969at2759"/>
<gene>
    <name evidence="3" type="primary">SNL3</name>
    <name evidence="3" type="ORF">CR513_49972</name>
</gene>
<keyword evidence="1" id="KW-0678">Repressor</keyword>
<sequence>MKERDREFRDRDKSTVITNKDVLGPKLSLYPSKDKYLSKPINDLDLSNYDQYTPSYSLLPKNVSVTSGGEDYSFKHMHKNQYEDRLFRCEDDRPEFELDMLLESAKVTTKWVEELLEKINNNIIKGDSPIPINLRCIERLYGDHGLDGMEVLRKNAPLALLVILTRLKQKQEEWARCLADFSKVCAEIYAKNYHKSLGHCSFYFKQQDTKSLSIKGVYGYGRAT</sequence>
<comment type="caution">
    <text evidence="3">The sequence shown here is derived from an EMBL/GenBank/DDBJ whole genome shotgun (WGS) entry which is preliminary data.</text>
</comment>
<dbReference type="STRING" id="157652.A0A371EXM7"/>
<evidence type="ECO:0000313" key="4">
    <source>
        <dbReference type="Proteomes" id="UP000257109"/>
    </source>
</evidence>
<name>A0A371EXM7_MUCPR</name>
<keyword evidence="4" id="KW-1185">Reference proteome</keyword>
<dbReference type="InterPro" id="IPR013194">
    <property type="entry name" value="HDAC_interact_dom"/>
</dbReference>
<evidence type="ECO:0000259" key="2">
    <source>
        <dbReference type="SMART" id="SM00761"/>
    </source>
</evidence>
<protein>
    <submittedName>
        <fullName evidence="3">Paired amphipathic helix protein Sin3-like 3</fullName>
    </submittedName>
</protein>
<evidence type="ECO:0000313" key="3">
    <source>
        <dbReference type="EMBL" id="RDX70754.1"/>
    </source>
</evidence>
<dbReference type="GO" id="GO:0000118">
    <property type="term" value="C:histone deacetylase complex"/>
    <property type="evidence" value="ECO:0007669"/>
    <property type="project" value="TreeGrafter"/>
</dbReference>
<feature type="domain" description="Histone deacetylase interacting" evidence="2">
    <location>
        <begin position="48"/>
        <end position="129"/>
    </location>
</feature>
<feature type="non-terminal residue" evidence="3">
    <location>
        <position position="1"/>
    </location>
</feature>
<dbReference type="EMBL" id="QJKJ01011584">
    <property type="protein sequence ID" value="RDX70754.1"/>
    <property type="molecule type" value="Genomic_DNA"/>
</dbReference>
<dbReference type="GO" id="GO:0000785">
    <property type="term" value="C:chromatin"/>
    <property type="evidence" value="ECO:0007669"/>
    <property type="project" value="TreeGrafter"/>
</dbReference>
<dbReference type="InterPro" id="IPR039774">
    <property type="entry name" value="Sin3-like"/>
</dbReference>